<dbReference type="SMART" id="SM00478">
    <property type="entry name" value="ENDO3c"/>
    <property type="match status" value="1"/>
</dbReference>
<sequence>MSIYFGTKTARQLLLFKKLPIAMAPRRSARVSAITQQAALDLDSIQEQPSTRAKKVQKAGVLVKKPTKVIKKQAGGKGGKSVSKAAAVAAAAATATAIANPASKTPHIPPPSTPKRPRTRPNPTSSPALNRPIDPHLTAATLLTPRGSHLTAYPANPEDASPSKKSLPRPTTTTGTLLEEATAHLLNVAPQLRPVVEKHPCPLFSPAGLAEEIDPFNSLVSGIIGQQVSGAAARSIKKKFMALFRGGAEGGNGNYSNNIHNNNHNANDVIVTTIATNTAASENPSANEINSNSNGGDNESESEKPDTAEMRYDRDDDFPTPAQVAKCDIATLRSAGLSQRKAEYIQGLAEKFASGELSAQMLLQASDEEVLEKLIAVRGLGRWSVEMFSCFGLKRMDVFSTGDLGVQRGMAAFMGRDVSKLKAKGGGKFKYMSEKEMVDIAAPFSPYRSLFMWYMWRIEDVDVTVMQQ</sequence>
<dbReference type="SUPFAM" id="SSF48150">
    <property type="entry name" value="DNA-glycosylase"/>
    <property type="match status" value="1"/>
</dbReference>
<dbReference type="PANTHER" id="PTHR43003:SF5">
    <property type="entry name" value="DNA-3-METHYLADENINE GLYCOSYLASE"/>
    <property type="match status" value="1"/>
</dbReference>
<evidence type="ECO:0000256" key="2">
    <source>
        <dbReference type="ARBA" id="ARBA00022763"/>
    </source>
</evidence>
<dbReference type="InterPro" id="IPR003265">
    <property type="entry name" value="HhH-GPD_domain"/>
</dbReference>
<accession>A0A8A1LFS8</accession>
<keyword evidence="2" id="KW-0227">DNA damage</keyword>
<dbReference type="Gene3D" id="1.10.340.30">
    <property type="entry name" value="Hypothetical protein, domain 2"/>
    <property type="match status" value="1"/>
</dbReference>
<dbReference type="InterPro" id="IPR051912">
    <property type="entry name" value="Alkylbase_DNA_Glycosylase/TA"/>
</dbReference>
<keyword evidence="3" id="KW-0234">DNA repair</keyword>
<reference evidence="6" key="1">
    <citation type="submission" date="2021-01" db="EMBL/GenBank/DDBJ databases">
        <title>Chromosome-level genome assembly of a human fungal pathogen reveals clustering of transcriptionally co-regulated genes.</title>
        <authorList>
            <person name="Voorhies M."/>
            <person name="Cohen S."/>
            <person name="Shea T.P."/>
            <person name="Petrus S."/>
            <person name="Munoz J.F."/>
            <person name="Poplawski S."/>
            <person name="Goldman W.E."/>
            <person name="Michael T."/>
            <person name="Cuomo C.A."/>
            <person name="Sil A."/>
            <person name="Beyhan S."/>
        </authorList>
    </citation>
    <scope>NUCLEOTIDE SEQUENCE</scope>
    <source>
        <strain evidence="6">H88</strain>
    </source>
</reference>
<organism evidence="6 7">
    <name type="scientific">Ajellomyces capsulatus (strain H88)</name>
    <name type="common">Darling's disease fungus</name>
    <name type="synonym">Histoplasma capsulatum</name>
    <dbReference type="NCBI Taxonomy" id="544711"/>
    <lineage>
        <taxon>Eukaryota</taxon>
        <taxon>Fungi</taxon>
        <taxon>Dikarya</taxon>
        <taxon>Ascomycota</taxon>
        <taxon>Pezizomycotina</taxon>
        <taxon>Eurotiomycetes</taxon>
        <taxon>Eurotiomycetidae</taxon>
        <taxon>Onygenales</taxon>
        <taxon>Ajellomycetaceae</taxon>
        <taxon>Histoplasma</taxon>
    </lineage>
</organism>
<evidence type="ECO:0000256" key="1">
    <source>
        <dbReference type="ARBA" id="ARBA00010817"/>
    </source>
</evidence>
<feature type="region of interest" description="Disordered" evidence="4">
    <location>
        <begin position="148"/>
        <end position="173"/>
    </location>
</feature>
<dbReference type="FunFam" id="1.10.340.30:FF:000004">
    <property type="entry name" value="DNA-3-methyladenine glycosylase II"/>
    <property type="match status" value="1"/>
</dbReference>
<dbReference type="Pfam" id="PF00730">
    <property type="entry name" value="HhH-GPD"/>
    <property type="match status" value="1"/>
</dbReference>
<evidence type="ECO:0000256" key="4">
    <source>
        <dbReference type="SAM" id="MobiDB-lite"/>
    </source>
</evidence>
<dbReference type="Proteomes" id="UP000663419">
    <property type="component" value="Chromosome 2"/>
</dbReference>
<feature type="region of interest" description="Disordered" evidence="4">
    <location>
        <begin position="280"/>
        <end position="317"/>
    </location>
</feature>
<dbReference type="GO" id="GO:0008725">
    <property type="term" value="F:DNA-3-methyladenine glycosylase activity"/>
    <property type="evidence" value="ECO:0007669"/>
    <property type="project" value="TreeGrafter"/>
</dbReference>
<evidence type="ECO:0000313" key="6">
    <source>
        <dbReference type="EMBL" id="QSS51503.1"/>
    </source>
</evidence>
<name>A0A8A1LFS8_AJEC8</name>
<dbReference type="EMBL" id="CP069103">
    <property type="protein sequence ID" value="QSS51503.1"/>
    <property type="molecule type" value="Genomic_DNA"/>
</dbReference>
<feature type="compositionally biased region" description="Low complexity" evidence="4">
    <location>
        <begin position="287"/>
        <end position="297"/>
    </location>
</feature>
<feature type="compositionally biased region" description="Basic and acidic residues" evidence="4">
    <location>
        <begin position="301"/>
        <end position="314"/>
    </location>
</feature>
<dbReference type="AlphaFoldDB" id="A0A8A1LFS8"/>
<gene>
    <name evidence="6" type="ORF">I7I53_06841</name>
</gene>
<evidence type="ECO:0000256" key="3">
    <source>
        <dbReference type="ARBA" id="ARBA00023204"/>
    </source>
</evidence>
<dbReference type="GO" id="GO:0032993">
    <property type="term" value="C:protein-DNA complex"/>
    <property type="evidence" value="ECO:0007669"/>
    <property type="project" value="TreeGrafter"/>
</dbReference>
<protein>
    <submittedName>
        <fullName evidence="6">DNA-3-methyladenine glycosylase</fullName>
    </submittedName>
</protein>
<dbReference type="PANTHER" id="PTHR43003">
    <property type="entry name" value="DNA-3-METHYLADENINE GLYCOSYLASE"/>
    <property type="match status" value="1"/>
</dbReference>
<dbReference type="VEuPathDB" id="FungiDB:I7I53_06841"/>
<evidence type="ECO:0000259" key="5">
    <source>
        <dbReference type="SMART" id="SM00478"/>
    </source>
</evidence>
<feature type="region of interest" description="Disordered" evidence="4">
    <location>
        <begin position="99"/>
        <end position="134"/>
    </location>
</feature>
<proteinExistence type="inferred from homology"/>
<feature type="domain" description="HhH-GPD" evidence="5">
    <location>
        <begin position="289"/>
        <end position="460"/>
    </location>
</feature>
<dbReference type="CDD" id="cd00056">
    <property type="entry name" value="ENDO3c"/>
    <property type="match status" value="1"/>
</dbReference>
<evidence type="ECO:0000313" key="7">
    <source>
        <dbReference type="Proteomes" id="UP000663419"/>
    </source>
</evidence>
<comment type="similarity">
    <text evidence="1">Belongs to the alkylbase DNA glycosidase AlkA family.</text>
</comment>
<dbReference type="GO" id="GO:0006307">
    <property type="term" value="P:DNA alkylation repair"/>
    <property type="evidence" value="ECO:0007669"/>
    <property type="project" value="TreeGrafter"/>
</dbReference>
<dbReference type="InterPro" id="IPR011257">
    <property type="entry name" value="DNA_glycosylase"/>
</dbReference>
<dbReference type="GO" id="GO:0043916">
    <property type="term" value="F:DNA-7-methylguanine glycosylase activity"/>
    <property type="evidence" value="ECO:0007669"/>
    <property type="project" value="TreeGrafter"/>
</dbReference>
<dbReference type="GO" id="GO:0006285">
    <property type="term" value="P:base-excision repair, AP site formation"/>
    <property type="evidence" value="ECO:0007669"/>
    <property type="project" value="UniProtKB-ARBA"/>
</dbReference>
<dbReference type="GO" id="GO:0005634">
    <property type="term" value="C:nucleus"/>
    <property type="evidence" value="ECO:0007669"/>
    <property type="project" value="TreeGrafter"/>
</dbReference>
<dbReference type="GO" id="GO:0032131">
    <property type="term" value="F:alkylated DNA binding"/>
    <property type="evidence" value="ECO:0007669"/>
    <property type="project" value="TreeGrafter"/>
</dbReference>